<protein>
    <submittedName>
        <fullName evidence="1">Uncharacterized protein</fullName>
    </submittedName>
</protein>
<proteinExistence type="predicted"/>
<sequence>MSSGWGSPALYIPGTLHNHFHSQWLKTLFSPNTETSFAKWDRVSYDSELQSEPGKLLVTLLM</sequence>
<keyword evidence="2" id="KW-1185">Reference proteome</keyword>
<dbReference type="InParanoid" id="F8PUJ3"/>
<organism evidence="2">
    <name type="scientific">Serpula lacrymans var. lacrymans (strain S7.3)</name>
    <name type="common">Dry rot fungus</name>
    <dbReference type="NCBI Taxonomy" id="936435"/>
    <lineage>
        <taxon>Eukaryota</taxon>
        <taxon>Fungi</taxon>
        <taxon>Dikarya</taxon>
        <taxon>Basidiomycota</taxon>
        <taxon>Agaricomycotina</taxon>
        <taxon>Agaricomycetes</taxon>
        <taxon>Agaricomycetidae</taxon>
        <taxon>Boletales</taxon>
        <taxon>Coniophorineae</taxon>
        <taxon>Serpulaceae</taxon>
        <taxon>Serpula</taxon>
    </lineage>
</organism>
<evidence type="ECO:0000313" key="2">
    <source>
        <dbReference type="Proteomes" id="UP000008063"/>
    </source>
</evidence>
<reference evidence="2" key="1">
    <citation type="journal article" date="2011" name="Science">
        <title>The plant cell wall-decomposing machinery underlies the functional diversity of forest fungi.</title>
        <authorList>
            <person name="Eastwood D.C."/>
            <person name="Floudas D."/>
            <person name="Binder M."/>
            <person name="Majcherczyk A."/>
            <person name="Schneider P."/>
            <person name="Aerts A."/>
            <person name="Asiegbu F.O."/>
            <person name="Baker S.E."/>
            <person name="Barry K."/>
            <person name="Bendiksby M."/>
            <person name="Blumentritt M."/>
            <person name="Coutinho P.M."/>
            <person name="Cullen D."/>
            <person name="de Vries R.P."/>
            <person name="Gathman A."/>
            <person name="Goodell B."/>
            <person name="Henrissat B."/>
            <person name="Ihrmark K."/>
            <person name="Kauserud H."/>
            <person name="Kohler A."/>
            <person name="LaButti K."/>
            <person name="Lapidus A."/>
            <person name="Lavin J.L."/>
            <person name="Lee Y.-H."/>
            <person name="Lindquist E."/>
            <person name="Lilly W."/>
            <person name="Lucas S."/>
            <person name="Morin E."/>
            <person name="Murat C."/>
            <person name="Oguiza J.A."/>
            <person name="Park J."/>
            <person name="Pisabarro A.G."/>
            <person name="Riley R."/>
            <person name="Rosling A."/>
            <person name="Salamov A."/>
            <person name="Schmidt O."/>
            <person name="Schmutz J."/>
            <person name="Skrede I."/>
            <person name="Stenlid J."/>
            <person name="Wiebenga A."/>
            <person name="Xie X."/>
            <person name="Kuees U."/>
            <person name="Hibbett D.S."/>
            <person name="Hoffmeister D."/>
            <person name="Hoegberg N."/>
            <person name="Martin F."/>
            <person name="Grigoriev I.V."/>
            <person name="Watkinson S.C."/>
        </authorList>
    </citation>
    <scope>NUCLEOTIDE SEQUENCE [LARGE SCALE GENOMIC DNA]</scope>
    <source>
        <strain evidence="2">strain S7.3</strain>
    </source>
</reference>
<dbReference type="HOGENOM" id="CLU_2910552_0_0_1"/>
<dbReference type="Proteomes" id="UP000008063">
    <property type="component" value="Unassembled WGS sequence"/>
</dbReference>
<name>F8PUJ3_SERL3</name>
<dbReference type="EMBL" id="GL945479">
    <property type="protein sequence ID" value="EGO00028.1"/>
    <property type="molecule type" value="Genomic_DNA"/>
</dbReference>
<evidence type="ECO:0000313" key="1">
    <source>
        <dbReference type="EMBL" id="EGO00028.1"/>
    </source>
</evidence>
<accession>F8PUJ3</accession>
<feature type="non-terminal residue" evidence="1">
    <location>
        <position position="62"/>
    </location>
</feature>
<dbReference type="AlphaFoldDB" id="F8PUJ3"/>
<gene>
    <name evidence="1" type="ORF">SERLA73DRAFT_135638</name>
</gene>